<organism evidence="9 10">
    <name type="scientific">Luteolibacter algae</name>
    <dbReference type="NCBI Taxonomy" id="454151"/>
    <lineage>
        <taxon>Bacteria</taxon>
        <taxon>Pseudomonadati</taxon>
        <taxon>Verrucomicrobiota</taxon>
        <taxon>Verrucomicrobiia</taxon>
        <taxon>Verrucomicrobiales</taxon>
        <taxon>Verrucomicrobiaceae</taxon>
        <taxon>Luteolibacter</taxon>
    </lineage>
</organism>
<evidence type="ECO:0000256" key="7">
    <source>
        <dbReference type="ARBA" id="ARBA00032903"/>
    </source>
</evidence>
<gene>
    <name evidence="9" type="ORF">ACFSSA_07955</name>
</gene>
<feature type="domain" description="Dihydroneopterin aldolase/epimerase" evidence="8">
    <location>
        <begin position="6"/>
        <end position="115"/>
    </location>
</feature>
<accession>A0ABW5D7P0</accession>
<name>A0ABW5D7P0_9BACT</name>
<evidence type="ECO:0000313" key="10">
    <source>
        <dbReference type="Proteomes" id="UP001597375"/>
    </source>
</evidence>
<keyword evidence="10" id="KW-1185">Reference proteome</keyword>
<evidence type="ECO:0000256" key="4">
    <source>
        <dbReference type="ARBA" id="ARBA00013043"/>
    </source>
</evidence>
<dbReference type="EMBL" id="JBHUIT010000010">
    <property type="protein sequence ID" value="MFD2256605.1"/>
    <property type="molecule type" value="Genomic_DNA"/>
</dbReference>
<comment type="catalytic activity">
    <reaction evidence="1">
        <text>7,8-dihydroneopterin = 6-hydroxymethyl-7,8-dihydropterin + glycolaldehyde</text>
        <dbReference type="Rhea" id="RHEA:10540"/>
        <dbReference type="ChEBI" id="CHEBI:17001"/>
        <dbReference type="ChEBI" id="CHEBI:17071"/>
        <dbReference type="ChEBI" id="CHEBI:44841"/>
        <dbReference type="EC" id="4.1.2.25"/>
    </reaction>
</comment>
<evidence type="ECO:0000256" key="2">
    <source>
        <dbReference type="ARBA" id="ARBA00005013"/>
    </source>
</evidence>
<dbReference type="SMART" id="SM00905">
    <property type="entry name" value="FolB"/>
    <property type="match status" value="1"/>
</dbReference>
<evidence type="ECO:0000256" key="1">
    <source>
        <dbReference type="ARBA" id="ARBA00001353"/>
    </source>
</evidence>
<dbReference type="SUPFAM" id="SSF55620">
    <property type="entry name" value="Tetrahydrobiopterin biosynthesis enzymes-like"/>
    <property type="match status" value="1"/>
</dbReference>
<comment type="similarity">
    <text evidence="3">Belongs to the DHNA family.</text>
</comment>
<dbReference type="PANTHER" id="PTHR42844:SF1">
    <property type="entry name" value="DIHYDRONEOPTERIN ALDOLASE 1-RELATED"/>
    <property type="match status" value="1"/>
</dbReference>
<evidence type="ECO:0000256" key="3">
    <source>
        <dbReference type="ARBA" id="ARBA00005708"/>
    </source>
</evidence>
<evidence type="ECO:0000256" key="5">
    <source>
        <dbReference type="ARBA" id="ARBA00022909"/>
    </source>
</evidence>
<evidence type="ECO:0000313" key="9">
    <source>
        <dbReference type="EMBL" id="MFD2256605.1"/>
    </source>
</evidence>
<dbReference type="InterPro" id="IPR043133">
    <property type="entry name" value="GTP-CH-I_C/QueF"/>
</dbReference>
<protein>
    <recommendedName>
        <fullName evidence="4">dihydroneopterin aldolase</fullName>
        <ecNumber evidence="4">4.1.2.25</ecNumber>
    </recommendedName>
    <alternativeName>
        <fullName evidence="7">7,8-dihydroneopterin aldolase</fullName>
    </alternativeName>
</protein>
<dbReference type="RefSeq" id="WP_386819897.1">
    <property type="nucleotide sequence ID" value="NZ_JBHUIT010000010.1"/>
</dbReference>
<evidence type="ECO:0000259" key="8">
    <source>
        <dbReference type="SMART" id="SM00905"/>
    </source>
</evidence>
<dbReference type="InterPro" id="IPR006157">
    <property type="entry name" value="FolB_dom"/>
</dbReference>
<dbReference type="EC" id="4.1.2.25" evidence="4"/>
<reference evidence="10" key="1">
    <citation type="journal article" date="2019" name="Int. J. Syst. Evol. Microbiol.">
        <title>The Global Catalogue of Microorganisms (GCM) 10K type strain sequencing project: providing services to taxonomists for standard genome sequencing and annotation.</title>
        <authorList>
            <consortium name="The Broad Institute Genomics Platform"/>
            <consortium name="The Broad Institute Genome Sequencing Center for Infectious Disease"/>
            <person name="Wu L."/>
            <person name="Ma J."/>
        </authorList>
    </citation>
    <scope>NUCLEOTIDE SEQUENCE [LARGE SCALE GENOMIC DNA]</scope>
    <source>
        <strain evidence="10">CGMCC 4.7106</strain>
    </source>
</reference>
<dbReference type="InterPro" id="IPR006156">
    <property type="entry name" value="Dihydroneopterin_aldolase"/>
</dbReference>
<dbReference type="NCBIfam" id="TIGR00526">
    <property type="entry name" value="folB_dom"/>
    <property type="match status" value="1"/>
</dbReference>
<proteinExistence type="inferred from homology"/>
<comment type="pathway">
    <text evidence="2">Cofactor biosynthesis; tetrahydrofolate biosynthesis; 2-amino-4-hydroxy-6-hydroxymethyl-7,8-dihydropteridine diphosphate from 7,8-dihydroneopterin triphosphate: step 3/4.</text>
</comment>
<evidence type="ECO:0000256" key="6">
    <source>
        <dbReference type="ARBA" id="ARBA00023239"/>
    </source>
</evidence>
<keyword evidence="6" id="KW-0456">Lyase</keyword>
<dbReference type="Pfam" id="PF02152">
    <property type="entry name" value="FolB"/>
    <property type="match status" value="1"/>
</dbReference>
<dbReference type="PANTHER" id="PTHR42844">
    <property type="entry name" value="DIHYDRONEOPTERIN ALDOLASE 1-RELATED"/>
    <property type="match status" value="1"/>
</dbReference>
<dbReference type="Gene3D" id="3.30.1130.10">
    <property type="match status" value="1"/>
</dbReference>
<dbReference type="Proteomes" id="UP001597375">
    <property type="component" value="Unassembled WGS sequence"/>
</dbReference>
<sequence length="119" mass="13516">MIADEIEIRRLQVLTHIGVPDEERATPQMLWLSIWMRPAKSFSEAADDVANTIDYYEVSLRLVELAAAKPRKLIETLATDSADFLLKTYPLKSVDVKVEKRILENADFVSVKITRQAAI</sequence>
<comment type="caution">
    <text evidence="9">The sequence shown here is derived from an EMBL/GenBank/DDBJ whole genome shotgun (WGS) entry which is preliminary data.</text>
</comment>
<keyword evidence="5" id="KW-0289">Folate biosynthesis</keyword>